<dbReference type="Pfam" id="PF23847">
    <property type="entry name" value="DUF7211"/>
    <property type="match status" value="1"/>
</dbReference>
<name>A0A8S5MF41_9CAUD</name>
<dbReference type="InterPro" id="IPR055635">
    <property type="entry name" value="DUF7211"/>
</dbReference>
<organism evidence="1">
    <name type="scientific">Siphoviridae sp. ctWuM9</name>
    <dbReference type="NCBI Taxonomy" id="2826364"/>
    <lineage>
        <taxon>Viruses</taxon>
        <taxon>Duplodnaviria</taxon>
        <taxon>Heunggongvirae</taxon>
        <taxon>Uroviricota</taxon>
        <taxon>Caudoviricetes</taxon>
    </lineage>
</organism>
<evidence type="ECO:0000313" key="1">
    <source>
        <dbReference type="EMBL" id="DAD80828.1"/>
    </source>
</evidence>
<dbReference type="EMBL" id="BK014888">
    <property type="protein sequence ID" value="DAD80828.1"/>
    <property type="molecule type" value="Genomic_DNA"/>
</dbReference>
<reference evidence="1" key="1">
    <citation type="journal article" date="2021" name="Proc. Natl. Acad. Sci. U.S.A.">
        <title>A Catalog of Tens of Thousands of Viruses from Human Metagenomes Reveals Hidden Associations with Chronic Diseases.</title>
        <authorList>
            <person name="Tisza M.J."/>
            <person name="Buck C.B."/>
        </authorList>
    </citation>
    <scope>NUCLEOTIDE SEQUENCE</scope>
    <source>
        <strain evidence="1">CtWuM9</strain>
    </source>
</reference>
<protein>
    <submittedName>
        <fullName evidence="1">Uncharacterized protein</fullName>
    </submittedName>
</protein>
<proteinExistence type="predicted"/>
<accession>A0A8S5MF41</accession>
<sequence>MYTDYELLYYNSLYHSGVKGMKWGVRKRAAEYAKSIGQQLGYGGVAAIAGKNIKRTFFGGSGRLSGVIAGRIKANDTQYEMNHKIKKNKKLTNQEKAEYYKINDRSNKIAKGVITAAMYRKQIVVGAKLAKNLIKIAALNYIEYKNKTPKAVKDLHIERIAQMALPPAR</sequence>